<feature type="transmembrane region" description="Helical" evidence="6">
    <location>
        <begin position="20"/>
        <end position="40"/>
    </location>
</feature>
<evidence type="ECO:0000256" key="1">
    <source>
        <dbReference type="ARBA" id="ARBA00004141"/>
    </source>
</evidence>
<name>A0ABP6SU07_9ACTN</name>
<proteinExistence type="inferred from homology"/>
<dbReference type="RefSeq" id="WP_345727243.1">
    <property type="nucleotide sequence ID" value="NZ_BAAAYN010000008.1"/>
</dbReference>
<feature type="transmembrane region" description="Helical" evidence="6">
    <location>
        <begin position="183"/>
        <end position="207"/>
    </location>
</feature>
<evidence type="ECO:0000313" key="8">
    <source>
        <dbReference type="EMBL" id="GAA3384586.1"/>
    </source>
</evidence>
<dbReference type="PROSITE" id="PS50928">
    <property type="entry name" value="ABC_TM1"/>
    <property type="match status" value="1"/>
</dbReference>
<dbReference type="PANTHER" id="PTHR30177:SF4">
    <property type="entry name" value="OSMOPROTECTANT IMPORT PERMEASE PROTEIN OSMW"/>
    <property type="match status" value="1"/>
</dbReference>
<evidence type="ECO:0000256" key="4">
    <source>
        <dbReference type="ARBA" id="ARBA00022989"/>
    </source>
</evidence>
<organism evidence="8 9">
    <name type="scientific">Cryptosporangium minutisporangium</name>
    <dbReference type="NCBI Taxonomy" id="113569"/>
    <lineage>
        <taxon>Bacteria</taxon>
        <taxon>Bacillati</taxon>
        <taxon>Actinomycetota</taxon>
        <taxon>Actinomycetes</taxon>
        <taxon>Cryptosporangiales</taxon>
        <taxon>Cryptosporangiaceae</taxon>
        <taxon>Cryptosporangium</taxon>
    </lineage>
</organism>
<keyword evidence="5 6" id="KW-0472">Membrane</keyword>
<feature type="transmembrane region" description="Helical" evidence="6">
    <location>
        <begin position="52"/>
        <end position="75"/>
    </location>
</feature>
<dbReference type="SUPFAM" id="SSF161098">
    <property type="entry name" value="MetI-like"/>
    <property type="match status" value="1"/>
</dbReference>
<dbReference type="InterPro" id="IPR000515">
    <property type="entry name" value="MetI-like"/>
</dbReference>
<sequence length="233" mass="24836">MTWDWRWSWIPDHYDLLGELLLQHLYLAVVPVVLGLLIALPLGIVCVRVRRLYAPVLALTSVFYALPSLALFVVLIDYTGFTGWTVIIPLTIYTLSVLVRNVVDGLRSVPEHVSQAATAMGFGGVRRLLQVDLPIAVPVVIAGLRVATVSNISLVSVGSLIGISGLGQLFVDGIQRSFITPIIVGIVLTVALAVLADAVLVGLQWLLTPWTRAGRSTEPVTADPAGAATAGVA</sequence>
<keyword evidence="4 6" id="KW-1133">Transmembrane helix</keyword>
<evidence type="ECO:0000256" key="5">
    <source>
        <dbReference type="ARBA" id="ARBA00023136"/>
    </source>
</evidence>
<protein>
    <submittedName>
        <fullName evidence="8">ABC transporter permease subunit</fullName>
    </submittedName>
</protein>
<dbReference type="Proteomes" id="UP001501676">
    <property type="component" value="Unassembled WGS sequence"/>
</dbReference>
<comment type="subcellular location">
    <subcellularLocation>
        <location evidence="6">Cell membrane</location>
        <topology evidence="6">Multi-pass membrane protein</topology>
    </subcellularLocation>
    <subcellularLocation>
        <location evidence="1">Membrane</location>
        <topology evidence="1">Multi-pass membrane protein</topology>
    </subcellularLocation>
</comment>
<gene>
    <name evidence="8" type="ORF">GCM10020369_14850</name>
</gene>
<dbReference type="InterPro" id="IPR035906">
    <property type="entry name" value="MetI-like_sf"/>
</dbReference>
<feature type="domain" description="ABC transmembrane type-1" evidence="7">
    <location>
        <begin position="21"/>
        <end position="201"/>
    </location>
</feature>
<keyword evidence="2 6" id="KW-0813">Transport</keyword>
<comment type="caution">
    <text evidence="8">The sequence shown here is derived from an EMBL/GenBank/DDBJ whole genome shotgun (WGS) entry which is preliminary data.</text>
</comment>
<accession>A0ABP6SU07</accession>
<evidence type="ECO:0000256" key="3">
    <source>
        <dbReference type="ARBA" id="ARBA00022692"/>
    </source>
</evidence>
<dbReference type="EMBL" id="BAAAYN010000008">
    <property type="protein sequence ID" value="GAA3384586.1"/>
    <property type="molecule type" value="Genomic_DNA"/>
</dbReference>
<dbReference type="Gene3D" id="1.10.3720.10">
    <property type="entry name" value="MetI-like"/>
    <property type="match status" value="1"/>
</dbReference>
<feature type="transmembrane region" description="Helical" evidence="6">
    <location>
        <begin position="81"/>
        <end position="99"/>
    </location>
</feature>
<evidence type="ECO:0000256" key="2">
    <source>
        <dbReference type="ARBA" id="ARBA00022448"/>
    </source>
</evidence>
<evidence type="ECO:0000256" key="6">
    <source>
        <dbReference type="RuleBase" id="RU363032"/>
    </source>
</evidence>
<reference evidence="9" key="1">
    <citation type="journal article" date="2019" name="Int. J. Syst. Evol. Microbiol.">
        <title>The Global Catalogue of Microorganisms (GCM) 10K type strain sequencing project: providing services to taxonomists for standard genome sequencing and annotation.</title>
        <authorList>
            <consortium name="The Broad Institute Genomics Platform"/>
            <consortium name="The Broad Institute Genome Sequencing Center for Infectious Disease"/>
            <person name="Wu L."/>
            <person name="Ma J."/>
        </authorList>
    </citation>
    <scope>NUCLEOTIDE SEQUENCE [LARGE SCALE GENOMIC DNA]</scope>
    <source>
        <strain evidence="9">JCM 9458</strain>
    </source>
</reference>
<feature type="transmembrane region" description="Helical" evidence="6">
    <location>
        <begin position="152"/>
        <end position="171"/>
    </location>
</feature>
<evidence type="ECO:0000313" key="9">
    <source>
        <dbReference type="Proteomes" id="UP001501676"/>
    </source>
</evidence>
<evidence type="ECO:0000259" key="7">
    <source>
        <dbReference type="PROSITE" id="PS50928"/>
    </source>
</evidence>
<keyword evidence="9" id="KW-1185">Reference proteome</keyword>
<dbReference type="InterPro" id="IPR051204">
    <property type="entry name" value="ABC_transp_perm/SBD"/>
</dbReference>
<dbReference type="Pfam" id="PF00528">
    <property type="entry name" value="BPD_transp_1"/>
    <property type="match status" value="1"/>
</dbReference>
<keyword evidence="3 6" id="KW-0812">Transmembrane</keyword>
<dbReference type="PANTHER" id="PTHR30177">
    <property type="entry name" value="GLYCINE BETAINE/L-PROLINE TRANSPORT SYSTEM PERMEASE PROTEIN PROW"/>
    <property type="match status" value="1"/>
</dbReference>
<dbReference type="CDD" id="cd06261">
    <property type="entry name" value="TM_PBP2"/>
    <property type="match status" value="1"/>
</dbReference>
<comment type="similarity">
    <text evidence="6">Belongs to the binding-protein-dependent transport system permease family.</text>
</comment>